<protein>
    <submittedName>
        <fullName evidence="1">Uncharacterized protein</fullName>
    </submittedName>
</protein>
<name>M5FNS1_DACPD</name>
<evidence type="ECO:0000313" key="1">
    <source>
        <dbReference type="EMBL" id="EJT97860.1"/>
    </source>
</evidence>
<gene>
    <name evidence="1" type="ORF">DACRYDRAFT_24808</name>
</gene>
<dbReference type="HOGENOM" id="CLU_2922586_0_0_1"/>
<dbReference type="RefSeq" id="XP_040624758.1">
    <property type="nucleotide sequence ID" value="XM_040773862.1"/>
</dbReference>
<dbReference type="EMBL" id="JH795875">
    <property type="protein sequence ID" value="EJT97860.1"/>
    <property type="molecule type" value="Genomic_DNA"/>
</dbReference>
<dbReference type="AlphaFoldDB" id="M5FNS1"/>
<sequence>MGLALECVTRDWNAFQATSERLPYMVVRTPRSIQITAIFTASAAAYLPLDRLVGKDHTPRR</sequence>
<organism evidence="1 2">
    <name type="scientific">Dacryopinax primogenitus (strain DJM 731)</name>
    <name type="common">Brown rot fungus</name>
    <dbReference type="NCBI Taxonomy" id="1858805"/>
    <lineage>
        <taxon>Eukaryota</taxon>
        <taxon>Fungi</taxon>
        <taxon>Dikarya</taxon>
        <taxon>Basidiomycota</taxon>
        <taxon>Agaricomycotina</taxon>
        <taxon>Dacrymycetes</taxon>
        <taxon>Dacrymycetales</taxon>
        <taxon>Dacrymycetaceae</taxon>
        <taxon>Dacryopinax</taxon>
    </lineage>
</organism>
<proteinExistence type="predicted"/>
<dbReference type="Proteomes" id="UP000030653">
    <property type="component" value="Unassembled WGS sequence"/>
</dbReference>
<accession>M5FNS1</accession>
<keyword evidence="2" id="KW-1185">Reference proteome</keyword>
<dbReference type="GeneID" id="63688924"/>
<evidence type="ECO:0000313" key="2">
    <source>
        <dbReference type="Proteomes" id="UP000030653"/>
    </source>
</evidence>
<reference evidence="1 2" key="1">
    <citation type="journal article" date="2012" name="Science">
        <title>The Paleozoic origin of enzymatic lignin decomposition reconstructed from 31 fungal genomes.</title>
        <authorList>
            <person name="Floudas D."/>
            <person name="Binder M."/>
            <person name="Riley R."/>
            <person name="Barry K."/>
            <person name="Blanchette R.A."/>
            <person name="Henrissat B."/>
            <person name="Martinez A.T."/>
            <person name="Otillar R."/>
            <person name="Spatafora J.W."/>
            <person name="Yadav J.S."/>
            <person name="Aerts A."/>
            <person name="Benoit I."/>
            <person name="Boyd A."/>
            <person name="Carlson A."/>
            <person name="Copeland A."/>
            <person name="Coutinho P.M."/>
            <person name="de Vries R.P."/>
            <person name="Ferreira P."/>
            <person name="Findley K."/>
            <person name="Foster B."/>
            <person name="Gaskell J."/>
            <person name="Glotzer D."/>
            <person name="Gorecki P."/>
            <person name="Heitman J."/>
            <person name="Hesse C."/>
            <person name="Hori C."/>
            <person name="Igarashi K."/>
            <person name="Jurgens J.A."/>
            <person name="Kallen N."/>
            <person name="Kersten P."/>
            <person name="Kohler A."/>
            <person name="Kuees U."/>
            <person name="Kumar T.K.A."/>
            <person name="Kuo A."/>
            <person name="LaButti K."/>
            <person name="Larrondo L.F."/>
            <person name="Lindquist E."/>
            <person name="Ling A."/>
            <person name="Lombard V."/>
            <person name="Lucas S."/>
            <person name="Lundell T."/>
            <person name="Martin R."/>
            <person name="McLaughlin D.J."/>
            <person name="Morgenstern I."/>
            <person name="Morin E."/>
            <person name="Murat C."/>
            <person name="Nagy L.G."/>
            <person name="Nolan M."/>
            <person name="Ohm R.A."/>
            <person name="Patyshakuliyeva A."/>
            <person name="Rokas A."/>
            <person name="Ruiz-Duenas F.J."/>
            <person name="Sabat G."/>
            <person name="Salamov A."/>
            <person name="Samejima M."/>
            <person name="Schmutz J."/>
            <person name="Slot J.C."/>
            <person name="St John F."/>
            <person name="Stenlid J."/>
            <person name="Sun H."/>
            <person name="Sun S."/>
            <person name="Syed K."/>
            <person name="Tsang A."/>
            <person name="Wiebenga A."/>
            <person name="Young D."/>
            <person name="Pisabarro A."/>
            <person name="Eastwood D.C."/>
            <person name="Martin F."/>
            <person name="Cullen D."/>
            <person name="Grigoriev I.V."/>
            <person name="Hibbett D.S."/>
        </authorList>
    </citation>
    <scope>NUCLEOTIDE SEQUENCE [LARGE SCALE GENOMIC DNA]</scope>
    <source>
        <strain evidence="1 2">DJM-731 SS1</strain>
    </source>
</reference>